<proteinExistence type="predicted"/>
<dbReference type="InterPro" id="IPR050490">
    <property type="entry name" value="Bact_solute-bd_prot1"/>
</dbReference>
<sequence>MKKLVKKTAAMVSAAALALSMAACGGSDSGDGGKSSDSGDDVVTLTIWNTEVTTPGVQTNEIAKYIEEKLGIRMEIIQGDAQKFSVLSAGGDLPDIIYTNPAQQNVSYNSLITSGQIIPLDDLIDEYGENIKKNLPNRLEYSKKFASNGEDKIYYIPVLGYEEDAENPDISYSIENLGLMVRWDVYKAVGCPEIETTDDFLNALKEMQDYANENDLADGKQVYAISGWSDWGLWPWYLANVREMGYLDVANSTLINLETGDVEGAYESDAFWESLEFYNKAYNMGLIDPEAFTMKNDQFNEKCTNGQVLMTYASWESDYFNQDMASKGHEDWAFVKLPSDGYKYIYGITATNAPLGYGNEYANAITTNCENQEKAIQLLDFFNSEEGARLVYSGVEGVHWTNENGVVQPTEEYLENAKADPDYKNSVGINLYNKMCGYQAIQVLSDGYPADLSKSNEQKASNILPAEKDYCDYYGEQTGETYEFPGQVLYGLEQNGEVTGLNNEHIYTNLVQAISEEAQNIVSQCDQYMNVQGVKAIMAADEAEFESAKEEAMQGLENNNYSKATEEIKAAYEQAKADEETFTLQ</sequence>
<gene>
    <name evidence="3" type="ORF">H9914_12220</name>
</gene>
<organism evidence="3 4">
    <name type="scientific">Candidatus Blautia avicola</name>
    <dbReference type="NCBI Taxonomy" id="2838483"/>
    <lineage>
        <taxon>Bacteria</taxon>
        <taxon>Bacillati</taxon>
        <taxon>Bacillota</taxon>
        <taxon>Clostridia</taxon>
        <taxon>Lachnospirales</taxon>
        <taxon>Lachnospiraceae</taxon>
        <taxon>Blautia</taxon>
    </lineage>
</organism>
<evidence type="ECO:0000256" key="1">
    <source>
        <dbReference type="ARBA" id="ARBA00022729"/>
    </source>
</evidence>
<dbReference type="Gene3D" id="3.40.190.10">
    <property type="entry name" value="Periplasmic binding protein-like II"/>
    <property type="match status" value="2"/>
</dbReference>
<comment type="caution">
    <text evidence="3">The sequence shown here is derived from an EMBL/GenBank/DDBJ whole genome shotgun (WGS) entry which is preliminary data.</text>
</comment>
<dbReference type="EMBL" id="DWUY01000275">
    <property type="protein sequence ID" value="HJD29742.1"/>
    <property type="molecule type" value="Genomic_DNA"/>
</dbReference>
<dbReference type="PANTHER" id="PTHR43649:SF33">
    <property type="entry name" value="POLYGALACTURONAN_RHAMNOGALACTURONAN-BINDING PROTEIN YTCQ"/>
    <property type="match status" value="1"/>
</dbReference>
<dbReference type="PANTHER" id="PTHR43649">
    <property type="entry name" value="ARABINOSE-BINDING PROTEIN-RELATED"/>
    <property type="match status" value="1"/>
</dbReference>
<dbReference type="AlphaFoldDB" id="A0A9D2TY43"/>
<feature type="chain" id="PRO_5038941934" description="ABC transporter substrate-binding protein" evidence="2">
    <location>
        <begin position="23"/>
        <end position="585"/>
    </location>
</feature>
<reference evidence="3" key="2">
    <citation type="submission" date="2021-04" db="EMBL/GenBank/DDBJ databases">
        <authorList>
            <person name="Gilroy R."/>
        </authorList>
    </citation>
    <scope>NUCLEOTIDE SEQUENCE</scope>
    <source>
        <strain evidence="3">ChiBcec6-4105</strain>
    </source>
</reference>
<evidence type="ECO:0000256" key="2">
    <source>
        <dbReference type="SAM" id="SignalP"/>
    </source>
</evidence>
<dbReference type="PROSITE" id="PS51257">
    <property type="entry name" value="PROKAR_LIPOPROTEIN"/>
    <property type="match status" value="1"/>
</dbReference>
<evidence type="ECO:0000313" key="3">
    <source>
        <dbReference type="EMBL" id="HJD29742.1"/>
    </source>
</evidence>
<protein>
    <recommendedName>
        <fullName evidence="5">ABC transporter substrate-binding protein</fullName>
    </recommendedName>
</protein>
<dbReference type="Proteomes" id="UP000823892">
    <property type="component" value="Unassembled WGS sequence"/>
</dbReference>
<reference evidence="3" key="1">
    <citation type="journal article" date="2021" name="PeerJ">
        <title>Extensive microbial diversity within the chicken gut microbiome revealed by metagenomics and culture.</title>
        <authorList>
            <person name="Gilroy R."/>
            <person name="Ravi A."/>
            <person name="Getino M."/>
            <person name="Pursley I."/>
            <person name="Horton D.L."/>
            <person name="Alikhan N.F."/>
            <person name="Baker D."/>
            <person name="Gharbi K."/>
            <person name="Hall N."/>
            <person name="Watson M."/>
            <person name="Adriaenssens E.M."/>
            <person name="Foster-Nyarko E."/>
            <person name="Jarju S."/>
            <person name="Secka A."/>
            <person name="Antonio M."/>
            <person name="Oren A."/>
            <person name="Chaudhuri R.R."/>
            <person name="La Ragione R."/>
            <person name="Hildebrand F."/>
            <person name="Pallen M.J."/>
        </authorList>
    </citation>
    <scope>NUCLEOTIDE SEQUENCE</scope>
    <source>
        <strain evidence="3">ChiBcec6-4105</strain>
    </source>
</reference>
<dbReference type="SUPFAM" id="SSF53850">
    <property type="entry name" value="Periplasmic binding protein-like II"/>
    <property type="match status" value="1"/>
</dbReference>
<name>A0A9D2TY43_9FIRM</name>
<evidence type="ECO:0008006" key="5">
    <source>
        <dbReference type="Google" id="ProtNLM"/>
    </source>
</evidence>
<feature type="signal peptide" evidence="2">
    <location>
        <begin position="1"/>
        <end position="22"/>
    </location>
</feature>
<accession>A0A9D2TY43</accession>
<keyword evidence="1 2" id="KW-0732">Signal</keyword>
<evidence type="ECO:0000313" key="4">
    <source>
        <dbReference type="Proteomes" id="UP000823892"/>
    </source>
</evidence>